<evidence type="ECO:0000313" key="6">
    <source>
        <dbReference type="EMBL" id="XDH88906.1"/>
    </source>
</evidence>
<feature type="transmembrane region" description="Helical" evidence="5">
    <location>
        <begin position="82"/>
        <end position="102"/>
    </location>
</feature>
<dbReference type="AlphaFoldDB" id="A0AB39AU30"/>
<dbReference type="PANTHER" id="PTHR43424:SF1">
    <property type="entry name" value="LOCUS PUTATIVE PROTEIN 1-RELATED"/>
    <property type="match status" value="1"/>
</dbReference>
<gene>
    <name evidence="6" type="ORF">ABZP26_06945</name>
</gene>
<dbReference type="PANTHER" id="PTHR43424">
    <property type="entry name" value="LOCUS PUTATIVE PROTEIN 1-RELATED"/>
    <property type="match status" value="1"/>
</dbReference>
<reference evidence="6" key="1">
    <citation type="submission" date="2024-07" db="EMBL/GenBank/DDBJ databases">
        <authorList>
            <person name="Jiang Y."/>
            <person name="Qin Q."/>
        </authorList>
    </citation>
    <scope>NUCLEOTIDE SEQUENCE</scope>
    <source>
        <strain evidence="6">SD03</strain>
    </source>
</reference>
<dbReference type="InterPro" id="IPR008075">
    <property type="entry name" value="LIMR"/>
</dbReference>
<proteinExistence type="predicted"/>
<feature type="transmembrane region" description="Helical" evidence="5">
    <location>
        <begin position="12"/>
        <end position="30"/>
    </location>
</feature>
<comment type="subcellular location">
    <subcellularLocation>
        <location evidence="1">Membrane</location>
        <topology evidence="1">Multi-pass membrane protein</topology>
    </subcellularLocation>
</comment>
<sequence>MHLKRIIGLSIIYKYTAVLLALLFSILVGRTLSVSDFGKYNLAISIVTVLGSILSLGTEHWLIKEVSKNSENIFILIKKALLLRFTALFVALLFSALAFILGLANFELLTFLIMVFCVLAMLTAGSLAQATRGLEKADKAFQYHDLYRLIFSFVFFYLFFFLFSISFESILFIFFLSTLIGVIFNVTYLKKLNLVTSKLVSFDIKNTFLAALPFCGISILAIVNNNLDVLMLGFLSDTSQVAGYSVGAKASLIVNSVTLLVVSILAPRFSRYFCNNEAEKLKQELFISTVILFFFGLIIIIAAYFLSPLLALWGEEYFLYKNTFLILVVAQVIMFVGAPLSALLTMTNKEKLERNCLFLMLATNVLLGYFLIHMYGALGASLSTLISIIFVFMVRLISCRYLFMEKNRTH</sequence>
<feature type="transmembrane region" description="Helical" evidence="5">
    <location>
        <begin position="169"/>
        <end position="188"/>
    </location>
</feature>
<feature type="transmembrane region" description="Helical" evidence="5">
    <location>
        <begin position="285"/>
        <end position="306"/>
    </location>
</feature>
<feature type="transmembrane region" description="Helical" evidence="5">
    <location>
        <begin position="108"/>
        <end position="125"/>
    </location>
</feature>
<feature type="transmembrane region" description="Helical" evidence="5">
    <location>
        <begin position="208"/>
        <end position="227"/>
    </location>
</feature>
<evidence type="ECO:0000256" key="4">
    <source>
        <dbReference type="ARBA" id="ARBA00023136"/>
    </source>
</evidence>
<dbReference type="PRINTS" id="PR01692">
    <property type="entry name" value="LIPOCALINIMR"/>
</dbReference>
<accession>A0AB39AU30</accession>
<feature type="transmembrane region" description="Helical" evidence="5">
    <location>
        <begin position="146"/>
        <end position="163"/>
    </location>
</feature>
<dbReference type="GO" id="GO:0016020">
    <property type="term" value="C:membrane"/>
    <property type="evidence" value="ECO:0007669"/>
    <property type="project" value="UniProtKB-SubCell"/>
</dbReference>
<dbReference type="Pfam" id="PF01943">
    <property type="entry name" value="Polysacc_synt"/>
    <property type="match status" value="1"/>
</dbReference>
<organism evidence="6">
    <name type="scientific">Pseudoalteromonas sp. SD03</name>
    <dbReference type="NCBI Taxonomy" id="3231719"/>
    <lineage>
        <taxon>Bacteria</taxon>
        <taxon>Pseudomonadati</taxon>
        <taxon>Pseudomonadota</taxon>
        <taxon>Gammaproteobacteria</taxon>
        <taxon>Alteromonadales</taxon>
        <taxon>Pseudoalteromonadaceae</taxon>
        <taxon>Pseudoalteromonas</taxon>
    </lineage>
</organism>
<feature type="transmembrane region" description="Helical" evidence="5">
    <location>
        <begin position="356"/>
        <end position="376"/>
    </location>
</feature>
<evidence type="ECO:0000256" key="2">
    <source>
        <dbReference type="ARBA" id="ARBA00022692"/>
    </source>
</evidence>
<keyword evidence="2 5" id="KW-0812">Transmembrane</keyword>
<evidence type="ECO:0000256" key="5">
    <source>
        <dbReference type="SAM" id="Phobius"/>
    </source>
</evidence>
<feature type="transmembrane region" description="Helical" evidence="5">
    <location>
        <begin position="318"/>
        <end position="344"/>
    </location>
</feature>
<dbReference type="InterPro" id="IPR002797">
    <property type="entry name" value="Polysacc_synth"/>
</dbReference>
<dbReference type="RefSeq" id="WP_368485531.1">
    <property type="nucleotide sequence ID" value="NZ_CP162514.1"/>
</dbReference>
<evidence type="ECO:0000256" key="3">
    <source>
        <dbReference type="ARBA" id="ARBA00022989"/>
    </source>
</evidence>
<protein>
    <submittedName>
        <fullName evidence="6">Oligosaccharide flippase family protein</fullName>
    </submittedName>
</protein>
<feature type="transmembrane region" description="Helical" evidence="5">
    <location>
        <begin position="382"/>
        <end position="403"/>
    </location>
</feature>
<name>A0AB39AU30_9GAMM</name>
<keyword evidence="3 5" id="KW-1133">Transmembrane helix</keyword>
<evidence type="ECO:0000256" key="1">
    <source>
        <dbReference type="ARBA" id="ARBA00004141"/>
    </source>
</evidence>
<feature type="transmembrane region" description="Helical" evidence="5">
    <location>
        <begin position="42"/>
        <end position="62"/>
    </location>
</feature>
<dbReference type="EMBL" id="CP162514">
    <property type="protein sequence ID" value="XDH88906.1"/>
    <property type="molecule type" value="Genomic_DNA"/>
</dbReference>
<keyword evidence="4 5" id="KW-0472">Membrane</keyword>
<feature type="transmembrane region" description="Helical" evidence="5">
    <location>
        <begin position="247"/>
        <end position="265"/>
    </location>
</feature>
<dbReference type="InterPro" id="IPR052556">
    <property type="entry name" value="PolySynth_Transporter"/>
</dbReference>